<dbReference type="SUPFAM" id="SSF53448">
    <property type="entry name" value="Nucleotide-diphospho-sugar transferases"/>
    <property type="match status" value="1"/>
</dbReference>
<organism evidence="1 2">
    <name type="scientific">Desulfosporosinus fructosivorans</name>
    <dbReference type="NCBI Taxonomy" id="2018669"/>
    <lineage>
        <taxon>Bacteria</taxon>
        <taxon>Bacillati</taxon>
        <taxon>Bacillota</taxon>
        <taxon>Clostridia</taxon>
        <taxon>Eubacteriales</taxon>
        <taxon>Desulfitobacteriaceae</taxon>
        <taxon>Desulfosporosinus</taxon>
    </lineage>
</organism>
<dbReference type="Proteomes" id="UP000298460">
    <property type="component" value="Unassembled WGS sequence"/>
</dbReference>
<dbReference type="OrthoDB" id="9810303at2"/>
<dbReference type="RefSeq" id="WP_135544858.1">
    <property type="nucleotide sequence ID" value="NZ_SPQQ01000001.1"/>
</dbReference>
<proteinExistence type="predicted"/>
<evidence type="ECO:0000313" key="1">
    <source>
        <dbReference type="EMBL" id="TGE39923.1"/>
    </source>
</evidence>
<accession>A0A4Z0RD48</accession>
<protein>
    <submittedName>
        <fullName evidence="1">DUF2064 domain-containing protein</fullName>
    </submittedName>
</protein>
<evidence type="ECO:0000313" key="2">
    <source>
        <dbReference type="Proteomes" id="UP000298460"/>
    </source>
</evidence>
<gene>
    <name evidence="1" type="ORF">E4K67_02790</name>
</gene>
<comment type="caution">
    <text evidence="1">The sequence shown here is derived from an EMBL/GenBank/DDBJ whole genome shotgun (WGS) entry which is preliminary data.</text>
</comment>
<dbReference type="InterPro" id="IPR029044">
    <property type="entry name" value="Nucleotide-diphossugar_trans"/>
</dbReference>
<sequence>MKNAIIVFTKVPEAGNVKTRLTQERGGILTQEEAEYVYEACLLDVIDVCTSVENAKVWICYNANGDRNHLGMVLTQLKRLDKIAGIFADQGGCFDECMQHAVECLLKPGQKEKLAESMLIVGGDVVGLQKHTLIDALEKLEILSSSPAGQQAATHNNNSHSDIGAAMVVSADQEGGFNIAGYTCNTPFDFRTVFYNMEGITALEALAEKAREEHIPILPLDIVFDIDLPVDLASMIPILNVLEQGTSYDSRITAPVRTIAVLRDLGLQSICEQR</sequence>
<dbReference type="EMBL" id="SPQQ01000001">
    <property type="protein sequence ID" value="TGE39923.1"/>
    <property type="molecule type" value="Genomic_DNA"/>
</dbReference>
<name>A0A4Z0RD48_9FIRM</name>
<dbReference type="InterPro" id="IPR018641">
    <property type="entry name" value="Trfase_1_rSAM/seldom-assoc"/>
</dbReference>
<dbReference type="Pfam" id="PF09837">
    <property type="entry name" value="DUF2064"/>
    <property type="match status" value="1"/>
</dbReference>
<keyword evidence="2" id="KW-1185">Reference proteome</keyword>
<dbReference type="PANTHER" id="PTHR36529:SF1">
    <property type="entry name" value="GLYCOSYLTRANSFERASE"/>
    <property type="match status" value="1"/>
</dbReference>
<dbReference type="AlphaFoldDB" id="A0A4Z0RD48"/>
<dbReference type="Gene3D" id="3.90.550.10">
    <property type="entry name" value="Spore Coat Polysaccharide Biosynthesis Protein SpsA, Chain A"/>
    <property type="match status" value="1"/>
</dbReference>
<reference evidence="1 2" key="1">
    <citation type="submission" date="2019-03" db="EMBL/GenBank/DDBJ databases">
        <title>Draft Genome Sequence of Desulfosporosinus fructosivorans Strain 63.6F, Isolated from Marine Sediment in the Baltic Sea.</title>
        <authorList>
            <person name="Hausmann B."/>
            <person name="Vandieken V."/>
            <person name="Pjevac P."/>
            <person name="Schreck K."/>
            <person name="Herbold C.W."/>
            <person name="Loy A."/>
        </authorList>
    </citation>
    <scope>NUCLEOTIDE SEQUENCE [LARGE SCALE GENOMIC DNA]</scope>
    <source>
        <strain evidence="1 2">63.6F</strain>
    </source>
</reference>
<dbReference type="PANTHER" id="PTHR36529">
    <property type="entry name" value="SLL1095 PROTEIN"/>
    <property type="match status" value="1"/>
</dbReference>